<keyword evidence="1" id="KW-0732">Signal</keyword>
<keyword evidence="4" id="KW-1185">Reference proteome</keyword>
<dbReference type="SMART" id="SM00245">
    <property type="entry name" value="TSPc"/>
    <property type="match status" value="1"/>
</dbReference>
<organism evidence="3 4">
    <name type="scientific">Sphingorhabdus profundilacus</name>
    <dbReference type="NCBI Taxonomy" id="2509718"/>
    <lineage>
        <taxon>Bacteria</taxon>
        <taxon>Pseudomonadati</taxon>
        <taxon>Pseudomonadota</taxon>
        <taxon>Alphaproteobacteria</taxon>
        <taxon>Sphingomonadales</taxon>
        <taxon>Sphingomonadaceae</taxon>
        <taxon>Sphingorhabdus</taxon>
    </lineage>
</organism>
<gene>
    <name evidence="3" type="ORF">EUU23_00295</name>
</gene>
<dbReference type="Pfam" id="PF03572">
    <property type="entry name" value="Peptidase_S41"/>
    <property type="match status" value="1"/>
</dbReference>
<evidence type="ECO:0000259" key="2">
    <source>
        <dbReference type="SMART" id="SM00245"/>
    </source>
</evidence>
<feature type="domain" description="Tail specific protease" evidence="2">
    <location>
        <begin position="103"/>
        <end position="300"/>
    </location>
</feature>
<dbReference type="Proteomes" id="UP000471147">
    <property type="component" value="Unassembled WGS sequence"/>
</dbReference>
<feature type="chain" id="PRO_5026124129" description="Tail specific protease domain-containing protein" evidence="1">
    <location>
        <begin position="20"/>
        <end position="318"/>
    </location>
</feature>
<dbReference type="GO" id="GO:0008236">
    <property type="term" value="F:serine-type peptidase activity"/>
    <property type="evidence" value="ECO:0007669"/>
    <property type="project" value="InterPro"/>
</dbReference>
<evidence type="ECO:0000256" key="1">
    <source>
        <dbReference type="SAM" id="SignalP"/>
    </source>
</evidence>
<comment type="caution">
    <text evidence="3">The sequence shown here is derived from an EMBL/GenBank/DDBJ whole genome shotgun (WGS) entry which is preliminary data.</text>
</comment>
<dbReference type="EMBL" id="SDWJ01000001">
    <property type="protein sequence ID" value="MVZ96140.1"/>
    <property type="molecule type" value="Genomic_DNA"/>
</dbReference>
<dbReference type="OrthoDB" id="9758793at2"/>
<dbReference type="Gene3D" id="3.90.226.10">
    <property type="entry name" value="2-enoyl-CoA Hydratase, Chain A, domain 1"/>
    <property type="match status" value="1"/>
</dbReference>
<protein>
    <recommendedName>
        <fullName evidence="2">Tail specific protease domain-containing protein</fullName>
    </recommendedName>
</protein>
<name>A0A6I4LVI4_9SPHN</name>
<evidence type="ECO:0000313" key="3">
    <source>
        <dbReference type="EMBL" id="MVZ96140.1"/>
    </source>
</evidence>
<dbReference type="PANTHER" id="PTHR11261:SF3">
    <property type="entry name" value="RETINOL-BINDING PROTEIN 3"/>
    <property type="match status" value="1"/>
</dbReference>
<dbReference type="PANTHER" id="PTHR11261">
    <property type="entry name" value="INTERPHOTORECEPTOR RETINOID-BINDING PROTEIN"/>
    <property type="match status" value="1"/>
</dbReference>
<dbReference type="InterPro" id="IPR029045">
    <property type="entry name" value="ClpP/crotonase-like_dom_sf"/>
</dbReference>
<dbReference type="CDD" id="cd07563">
    <property type="entry name" value="Peptidase_S41_IRBP"/>
    <property type="match status" value="1"/>
</dbReference>
<dbReference type="Gene3D" id="3.30.750.44">
    <property type="match status" value="1"/>
</dbReference>
<dbReference type="GO" id="GO:0006508">
    <property type="term" value="P:proteolysis"/>
    <property type="evidence" value="ECO:0007669"/>
    <property type="project" value="InterPro"/>
</dbReference>
<proteinExistence type="predicted"/>
<reference evidence="3 4" key="1">
    <citation type="submission" date="2019-01" db="EMBL/GenBank/DDBJ databases">
        <title>Sphingorhabdus lacus sp.nov., isolated from an oligotrophic freshwater lake.</title>
        <authorList>
            <person name="Park M."/>
        </authorList>
    </citation>
    <scope>NUCLEOTIDE SEQUENCE [LARGE SCALE GENOMIC DNA]</scope>
    <source>
        <strain evidence="3 4">IMCC26285</strain>
    </source>
</reference>
<dbReference type="SUPFAM" id="SSF52096">
    <property type="entry name" value="ClpP/crotonase"/>
    <property type="match status" value="1"/>
</dbReference>
<accession>A0A6I4LVI4</accession>
<evidence type="ECO:0000313" key="4">
    <source>
        <dbReference type="Proteomes" id="UP000471147"/>
    </source>
</evidence>
<dbReference type="AlphaFoldDB" id="A0A6I4LVI4"/>
<dbReference type="RefSeq" id="WP_160352158.1">
    <property type="nucleotide sequence ID" value="NZ_SDWJ01000001.1"/>
</dbReference>
<feature type="signal peptide" evidence="1">
    <location>
        <begin position="1"/>
        <end position="19"/>
    </location>
</feature>
<dbReference type="InterPro" id="IPR005151">
    <property type="entry name" value="Tail-specific_protease"/>
</dbReference>
<sequence length="318" mass="34973">MKYVAIVFALLITPVSAFATPLTAEDRDAVLRETATLIEARYVDPAKARLIAREMRKAAPNWRTIFDAEEFARTISQWLRKTASDGHFALDYSPAEIIENEPSSFGEAEMIKYYGPQVNHGIEKIERLPGNIILLDVRVFPPLPMAADMFTAMMTIAAQGDALIIDLRRNGGGADTANLMSGYLLPPGSKMSGGYDRPSNSYSTQISPYWVPGRVFGSEKPIYILTSKKTFSAAEAFAYDFQALKRATIVGEVTGGGANPFEYRRVHPHFALSLPEARSINPITGTNWQDVGVQPDVLVAADQALETALQLAQEKLKK</sequence>